<gene>
    <name evidence="2" type="ORF">SBAD_LOCUS1067</name>
</gene>
<dbReference type="EMBL" id="UZAM01006700">
    <property type="protein sequence ID" value="VDO93092.1"/>
    <property type="molecule type" value="Genomic_DNA"/>
</dbReference>
<dbReference type="PROSITE" id="PS51486">
    <property type="entry name" value="REKLES"/>
    <property type="match status" value="1"/>
</dbReference>
<evidence type="ECO:0000259" key="1">
    <source>
        <dbReference type="PROSITE" id="PS51486"/>
    </source>
</evidence>
<dbReference type="InterPro" id="IPR023334">
    <property type="entry name" value="REKLES_domain"/>
</dbReference>
<dbReference type="AlphaFoldDB" id="A0A183IBS3"/>
<feature type="domain" description="REKLES" evidence="1">
    <location>
        <begin position="38"/>
        <end position="126"/>
    </location>
</feature>
<sequence length="133" mass="14223">MAGKESNAKLEKTIMAPIRRNVLFQLNGNWCIVISVAIAVDHFDGRDFAVVFTGMRDTALSLASESVLVRVRSAFTVSAGVLTSSVSCYEAVSSDGHAVMENSLVVSMEINGTMYQGVLFAQPSIRLPTVGGH</sequence>
<dbReference type="OrthoDB" id="10044343at2759"/>
<dbReference type="Proteomes" id="UP000270296">
    <property type="component" value="Unassembled WGS sequence"/>
</dbReference>
<name>A0A183IBS3_9BILA</name>
<evidence type="ECO:0000313" key="2">
    <source>
        <dbReference type="EMBL" id="VDO93092.1"/>
    </source>
</evidence>
<reference evidence="4" key="1">
    <citation type="submission" date="2016-06" db="UniProtKB">
        <authorList>
            <consortium name="WormBaseParasite"/>
        </authorList>
    </citation>
    <scope>IDENTIFICATION</scope>
</reference>
<evidence type="ECO:0000313" key="3">
    <source>
        <dbReference type="Proteomes" id="UP000270296"/>
    </source>
</evidence>
<keyword evidence="3" id="KW-1185">Reference proteome</keyword>
<organism evidence="4">
    <name type="scientific">Soboliphyme baturini</name>
    <dbReference type="NCBI Taxonomy" id="241478"/>
    <lineage>
        <taxon>Eukaryota</taxon>
        <taxon>Metazoa</taxon>
        <taxon>Ecdysozoa</taxon>
        <taxon>Nematoda</taxon>
        <taxon>Enoplea</taxon>
        <taxon>Dorylaimia</taxon>
        <taxon>Dioctophymatida</taxon>
        <taxon>Dioctophymatoidea</taxon>
        <taxon>Soboliphymatidae</taxon>
        <taxon>Soboliphyme</taxon>
    </lineage>
</organism>
<accession>A0A183IBS3</accession>
<proteinExistence type="predicted"/>
<dbReference type="WBParaSite" id="SBAD_0000109901-mRNA-1">
    <property type="protein sequence ID" value="SBAD_0000109901-mRNA-1"/>
    <property type="gene ID" value="SBAD_0000109901"/>
</dbReference>
<protein>
    <submittedName>
        <fullName evidence="4">REKLES domain-containing protein</fullName>
    </submittedName>
</protein>
<reference evidence="2 3" key="2">
    <citation type="submission" date="2018-11" db="EMBL/GenBank/DDBJ databases">
        <authorList>
            <consortium name="Pathogen Informatics"/>
        </authorList>
    </citation>
    <scope>NUCLEOTIDE SEQUENCE [LARGE SCALE GENOMIC DNA]</scope>
</reference>
<evidence type="ECO:0000313" key="4">
    <source>
        <dbReference type="WBParaSite" id="SBAD_0000109901-mRNA-1"/>
    </source>
</evidence>